<dbReference type="SUPFAM" id="SSF56300">
    <property type="entry name" value="Metallo-dependent phosphatases"/>
    <property type="match status" value="1"/>
</dbReference>
<dbReference type="EMBL" id="FUWZ01000008">
    <property type="protein sequence ID" value="SKA46822.1"/>
    <property type="molecule type" value="Genomic_DNA"/>
</dbReference>
<dbReference type="Gene3D" id="3.60.21.10">
    <property type="match status" value="1"/>
</dbReference>
<evidence type="ECO:0000313" key="2">
    <source>
        <dbReference type="EMBL" id="SKA46822.1"/>
    </source>
</evidence>
<organism evidence="2 3">
    <name type="scientific">Chitinophaga eiseniae</name>
    <dbReference type="NCBI Taxonomy" id="634771"/>
    <lineage>
        <taxon>Bacteria</taxon>
        <taxon>Pseudomonadati</taxon>
        <taxon>Bacteroidota</taxon>
        <taxon>Chitinophagia</taxon>
        <taxon>Chitinophagales</taxon>
        <taxon>Chitinophagaceae</taxon>
        <taxon>Chitinophaga</taxon>
    </lineage>
</organism>
<dbReference type="AlphaFoldDB" id="A0A1T4U247"/>
<reference evidence="3" key="1">
    <citation type="submission" date="2017-02" db="EMBL/GenBank/DDBJ databases">
        <authorList>
            <person name="Varghese N."/>
            <person name="Submissions S."/>
        </authorList>
    </citation>
    <scope>NUCLEOTIDE SEQUENCE [LARGE SCALE GENOMIC DNA]</scope>
    <source>
        <strain evidence="3">DSM 22224</strain>
    </source>
</reference>
<dbReference type="InterPro" id="IPR029052">
    <property type="entry name" value="Metallo-depent_PP-like"/>
</dbReference>
<dbReference type="Pfam" id="PF00149">
    <property type="entry name" value="Metallophos"/>
    <property type="match status" value="1"/>
</dbReference>
<feature type="domain" description="Calcineurin-like phosphoesterase" evidence="1">
    <location>
        <begin position="108"/>
        <end position="306"/>
    </location>
</feature>
<keyword evidence="3" id="KW-1185">Reference proteome</keyword>
<gene>
    <name evidence="2" type="ORF">SAMN04488128_10839</name>
</gene>
<dbReference type="InterPro" id="IPR004843">
    <property type="entry name" value="Calcineurin-like_PHP"/>
</dbReference>
<dbReference type="GO" id="GO:0016787">
    <property type="term" value="F:hydrolase activity"/>
    <property type="evidence" value="ECO:0007669"/>
    <property type="project" value="InterPro"/>
</dbReference>
<proteinExistence type="predicted"/>
<dbReference type="Proteomes" id="UP000190367">
    <property type="component" value="Unassembled WGS sequence"/>
</dbReference>
<sequence>MIAGPRTCEFSDSQPTAWALGCAVRTRAPDRLPQYENFYYLVAQVNLNPLSNPIKRALARLVIRMSDRLSSRPDKNAVFKSLSQLHDRILKGKKDSGLLVPFDLQQGRFIIFSDQHKGCRDAADDFKSAADAYIDALQHYYDHGYTLINLGDCEELWENKPSAVMQYNNPPLQAEARFLQKKRYYRIFGNHDLEWYYVVPRRQFLQPLFGKKLRVYEGLVLQTQYNGNAHRIFLAHGHQGDKRSDGNAFSKWFVAAIWTPVQRFLDIHPDTLAASFDLVDAHNIIMYEWSVQLPRTLFISGHTHKPVFASLDHIDRLSKQLERAMADNDQNAITALQAELRRRQEEYAGKQFVKTMAFPTYFNTGCCCFSDGDITGIEIADGFVRLIKWSRKNNTATHRSVLEEAPLYYLFDQLQPGA</sequence>
<accession>A0A1T4U247</accession>
<name>A0A1T4U247_9BACT</name>
<dbReference type="STRING" id="634771.SAMN04488128_10839"/>
<evidence type="ECO:0000259" key="1">
    <source>
        <dbReference type="Pfam" id="PF00149"/>
    </source>
</evidence>
<protein>
    <submittedName>
        <fullName evidence="2">Calcineurin-like phosphoesterase superfamily domain-containing protein</fullName>
    </submittedName>
</protein>
<evidence type="ECO:0000313" key="3">
    <source>
        <dbReference type="Proteomes" id="UP000190367"/>
    </source>
</evidence>